<keyword evidence="2" id="KW-1185">Reference proteome</keyword>
<dbReference type="Proteomes" id="UP000033647">
    <property type="component" value="Unassembled WGS sequence"/>
</dbReference>
<comment type="caution">
    <text evidence="1">The sequence shown here is derived from an EMBL/GenBank/DDBJ whole genome shotgun (WGS) entry which is preliminary data.</text>
</comment>
<dbReference type="OrthoDB" id="4538483at2759"/>
<accession>A0A0F4GP31</accession>
<gene>
    <name evidence="1" type="ORF">TI39_contig379g00008</name>
</gene>
<evidence type="ECO:0008006" key="3">
    <source>
        <dbReference type="Google" id="ProtNLM"/>
    </source>
</evidence>
<proteinExistence type="predicted"/>
<dbReference type="AlphaFoldDB" id="A0A0F4GP31"/>
<evidence type="ECO:0000313" key="2">
    <source>
        <dbReference type="Proteomes" id="UP000033647"/>
    </source>
</evidence>
<reference evidence="1 2" key="1">
    <citation type="submission" date="2015-03" db="EMBL/GenBank/DDBJ databases">
        <title>RNA-seq based gene annotation and comparative genomics of four Zymoseptoria species reveal species-specific pathogenicity related genes and transposable element activity.</title>
        <authorList>
            <person name="Grandaubert J."/>
            <person name="Bhattacharyya A."/>
            <person name="Stukenbrock E.H."/>
        </authorList>
    </citation>
    <scope>NUCLEOTIDE SEQUENCE [LARGE SCALE GENOMIC DNA]</scope>
    <source>
        <strain evidence="1 2">Zb18110</strain>
    </source>
</reference>
<evidence type="ECO:0000313" key="1">
    <source>
        <dbReference type="EMBL" id="KJX98978.1"/>
    </source>
</evidence>
<sequence>MADDLQTRLADNLNAVTSDPSTPLDKRVFEEAELVLVEALSAEQRQSLTIGLSTRLPTLQQDPAPVVNLLLRLVRDLSYSDVLQLGSVPFTDGLVAGEHMVSFNRLIIALLQKATRNAADAASVAGMLDTVLALVRLWLSTSDTGVASQSGKLLLDLLKIDQEILTDPDAHLPSGGQGLVWKRVFGDRDVYRTFFEACSLTGPTSLKLSKSQRTLAQARLMEWLPQVGAMDWNAISRSHHSDVESEYSVQPGGGLLDFAALHMVDIKDDVLLHLSLINFYSDILRYSPVSSSPSSSSTSDSSGLLYLIKHGLHTRTAGLYLQLPGTELDPVDAMFLYGPAANYVATYAEHFPQHFLASQMVQQVLTRLSTSFDLSPGKWAHAESPKHDLHLISSLPRRALIPSTPTSFPASPLSLLPTKATNPDVLNTLAAILHGPTKPEIVFGGSPNSATPADTTHDEEANHARTLYYNYLARNPRMWADITTHADTVALKDLALAALHLTTSVITAHWSESTDTYTLPTTIATSPSGHIALLSPPALEYVLPYLLKPAQSFSNLVGGRGDAESAAYRIAAAKFDALTLFARKLKEQVEAQPGEGYEEILATVSRRLQEGPLSREAEVGGRIATMEL</sequence>
<organism evidence="1 2">
    <name type="scientific">Zymoseptoria brevis</name>
    <dbReference type="NCBI Taxonomy" id="1047168"/>
    <lineage>
        <taxon>Eukaryota</taxon>
        <taxon>Fungi</taxon>
        <taxon>Dikarya</taxon>
        <taxon>Ascomycota</taxon>
        <taxon>Pezizomycotina</taxon>
        <taxon>Dothideomycetes</taxon>
        <taxon>Dothideomycetidae</taxon>
        <taxon>Mycosphaerellales</taxon>
        <taxon>Mycosphaerellaceae</taxon>
        <taxon>Zymoseptoria</taxon>
    </lineage>
</organism>
<name>A0A0F4GP31_9PEZI</name>
<dbReference type="STRING" id="1047168.A0A0F4GP31"/>
<protein>
    <recommendedName>
        <fullName evidence="3">DNA mismatch repair protein HSM3 N-terminal domain-containing protein</fullName>
    </recommendedName>
</protein>
<dbReference type="EMBL" id="LAFY01000371">
    <property type="protein sequence ID" value="KJX98978.1"/>
    <property type="molecule type" value="Genomic_DNA"/>
</dbReference>